<accession>Q1W0R4</accession>
<dbReference type="HOGENOM" id="CLU_2099051_0_0_1"/>
<dbReference type="Bgee" id="WBGene00044744">
    <property type="expression patterns" value="Expressed in larva and 1 other cell type or tissue"/>
</dbReference>
<name>Q1W0R4_CAEEL</name>
<dbReference type="UCSC" id="F10G7.12">
    <property type="organism name" value="c. elegans"/>
</dbReference>
<dbReference type="AlphaFoldDB" id="Q1W0R4"/>
<dbReference type="RefSeq" id="NP_001040758.2">
    <property type="nucleotide sequence ID" value="NM_001047293.2"/>
</dbReference>
<dbReference type="EMBL" id="BX284602">
    <property type="protein sequence ID" value="CCD69218.2"/>
    <property type="molecule type" value="Genomic_DNA"/>
</dbReference>
<gene>
    <name evidence="1" type="ORF">CELE_F10G7.12</name>
    <name evidence="1 3" type="ORF">F10G7.12</name>
</gene>
<dbReference type="GeneID" id="4363040"/>
<dbReference type="OrthoDB" id="5845554at2759"/>
<evidence type="ECO:0000313" key="1">
    <source>
        <dbReference type="EMBL" id="CCD69218.2"/>
    </source>
</evidence>
<dbReference type="AGR" id="WB:WBGene00044744"/>
<reference evidence="1 2" key="1">
    <citation type="journal article" date="1998" name="Science">
        <title>Genome sequence of the nematode C. elegans: a platform for investigating biology.</title>
        <authorList>
            <consortium name="The C. elegans sequencing consortium"/>
            <person name="Sulson J.E."/>
            <person name="Waterston R."/>
        </authorList>
    </citation>
    <scope>NUCLEOTIDE SEQUENCE [LARGE SCALE GENOMIC DNA]</scope>
    <source>
        <strain evidence="1 2">Bristol N2</strain>
    </source>
</reference>
<sequence length="116" mass="13033">MISITQDALKLVSEKLSPTSRLNMAAVNQRCFYAATKWHDVKTIVFDNENVTMVGANFVHTFENSSFVRANGNKMVSNAEAKEIVLKLCPAVKKLITIASCTSSSQWPERHRRWSS</sequence>
<dbReference type="InParanoid" id="Q1W0R4"/>
<dbReference type="WormBase" id="F10G7.12">
    <property type="protein sequence ID" value="CE50042"/>
    <property type="gene ID" value="WBGene00044744"/>
</dbReference>
<dbReference type="STRING" id="6239.F10G7.12.1"/>
<evidence type="ECO:0000313" key="2">
    <source>
        <dbReference type="Proteomes" id="UP000001940"/>
    </source>
</evidence>
<dbReference type="Proteomes" id="UP000001940">
    <property type="component" value="Chromosome II"/>
</dbReference>
<evidence type="ECO:0000313" key="3">
    <source>
        <dbReference type="WormBase" id="F10G7.12"/>
    </source>
</evidence>
<dbReference type="CTD" id="4363040"/>
<proteinExistence type="predicted"/>
<protein>
    <submittedName>
        <fullName evidence="1">PLD phosphodiesterase domain-containing protein</fullName>
    </submittedName>
</protein>
<organism evidence="1 2">
    <name type="scientific">Caenorhabditis elegans</name>
    <dbReference type="NCBI Taxonomy" id="6239"/>
    <lineage>
        <taxon>Eukaryota</taxon>
        <taxon>Metazoa</taxon>
        <taxon>Ecdysozoa</taxon>
        <taxon>Nematoda</taxon>
        <taxon>Chromadorea</taxon>
        <taxon>Rhabditida</taxon>
        <taxon>Rhabditina</taxon>
        <taxon>Rhabditomorpha</taxon>
        <taxon>Rhabditoidea</taxon>
        <taxon>Rhabditidae</taxon>
        <taxon>Peloderinae</taxon>
        <taxon>Caenorhabditis</taxon>
    </lineage>
</organism>
<dbReference type="KEGG" id="cel:CELE_F10G7.12"/>
<keyword evidence="2" id="KW-1185">Reference proteome</keyword>
<dbReference type="PaxDb" id="6239-F10G7.12"/>